<dbReference type="GO" id="GO:0019843">
    <property type="term" value="F:rRNA binding"/>
    <property type="evidence" value="ECO:0007669"/>
    <property type="project" value="UniProtKB-UniRule"/>
</dbReference>
<dbReference type="Proteomes" id="UP000230027">
    <property type="component" value="Unassembled WGS sequence"/>
</dbReference>
<dbReference type="GO" id="GO:0006412">
    <property type="term" value="P:translation"/>
    <property type="evidence" value="ECO:0007669"/>
    <property type="project" value="UniProtKB-UniRule"/>
</dbReference>
<evidence type="ECO:0000256" key="5">
    <source>
        <dbReference type="RuleBase" id="RU000562"/>
    </source>
</evidence>
<name>A0A2M7U2B1_9BACT</name>
<keyword evidence="4 5" id="KW-0694">RNA-binding</keyword>
<keyword evidence="3 4" id="KW-0687">Ribonucleoprotein</keyword>
<sequence>MKTHAVIEVGGKQYLVKKDDVINVQKLHEEIESELTLPILMTMGTEKGDVELGNPTLRTTAKATVVDHMRGNKIRVARFKSKVRYRKVTGFRADLTKIKITSI</sequence>
<evidence type="ECO:0000256" key="1">
    <source>
        <dbReference type="ARBA" id="ARBA00008563"/>
    </source>
</evidence>
<evidence type="ECO:0000256" key="2">
    <source>
        <dbReference type="ARBA" id="ARBA00022980"/>
    </source>
</evidence>
<dbReference type="NCBIfam" id="TIGR00061">
    <property type="entry name" value="L21"/>
    <property type="match status" value="1"/>
</dbReference>
<comment type="function">
    <text evidence="4 5">This protein binds to 23S rRNA in the presence of protein L20.</text>
</comment>
<dbReference type="EMBL" id="PFOD01000083">
    <property type="protein sequence ID" value="PIZ64387.1"/>
    <property type="molecule type" value="Genomic_DNA"/>
</dbReference>
<dbReference type="GO" id="GO:0003735">
    <property type="term" value="F:structural constituent of ribosome"/>
    <property type="evidence" value="ECO:0007669"/>
    <property type="project" value="InterPro"/>
</dbReference>
<organism evidence="6 7">
    <name type="scientific">Candidatus Roizmanbacteria bacterium CG_4_10_14_0_2_um_filter_36_9</name>
    <dbReference type="NCBI Taxonomy" id="1974823"/>
    <lineage>
        <taxon>Bacteria</taxon>
        <taxon>Candidatus Roizmaniibacteriota</taxon>
    </lineage>
</organism>
<dbReference type="Pfam" id="PF00829">
    <property type="entry name" value="Ribosomal_L21p"/>
    <property type="match status" value="1"/>
</dbReference>
<dbReference type="SUPFAM" id="SSF141091">
    <property type="entry name" value="L21p-like"/>
    <property type="match status" value="1"/>
</dbReference>
<protein>
    <recommendedName>
        <fullName evidence="4">Large ribosomal subunit protein bL21</fullName>
    </recommendedName>
</protein>
<dbReference type="HAMAP" id="MF_01363">
    <property type="entry name" value="Ribosomal_bL21"/>
    <property type="match status" value="1"/>
</dbReference>
<dbReference type="InterPro" id="IPR001787">
    <property type="entry name" value="Ribosomal_bL21"/>
</dbReference>
<dbReference type="AlphaFoldDB" id="A0A2M7U2B1"/>
<dbReference type="GO" id="GO:1990904">
    <property type="term" value="C:ribonucleoprotein complex"/>
    <property type="evidence" value="ECO:0007669"/>
    <property type="project" value="UniProtKB-KW"/>
</dbReference>
<keyword evidence="4 5" id="KW-0699">rRNA-binding</keyword>
<evidence type="ECO:0000313" key="6">
    <source>
        <dbReference type="EMBL" id="PIZ64387.1"/>
    </source>
</evidence>
<dbReference type="GO" id="GO:0005840">
    <property type="term" value="C:ribosome"/>
    <property type="evidence" value="ECO:0007669"/>
    <property type="project" value="UniProtKB-KW"/>
</dbReference>
<dbReference type="PANTHER" id="PTHR21349">
    <property type="entry name" value="50S RIBOSOMAL PROTEIN L21"/>
    <property type="match status" value="1"/>
</dbReference>
<evidence type="ECO:0000256" key="4">
    <source>
        <dbReference type="HAMAP-Rule" id="MF_01363"/>
    </source>
</evidence>
<gene>
    <name evidence="4 6" type="primary">rplU</name>
    <name evidence="6" type="ORF">COY14_04820</name>
</gene>
<proteinExistence type="inferred from homology"/>
<evidence type="ECO:0000313" key="7">
    <source>
        <dbReference type="Proteomes" id="UP000230027"/>
    </source>
</evidence>
<keyword evidence="2 4" id="KW-0689">Ribosomal protein</keyword>
<reference evidence="7" key="1">
    <citation type="submission" date="2017-09" db="EMBL/GenBank/DDBJ databases">
        <title>Depth-based differentiation of microbial function through sediment-hosted aquifers and enrichment of novel symbionts in the deep terrestrial subsurface.</title>
        <authorList>
            <person name="Probst A.J."/>
            <person name="Ladd B."/>
            <person name="Jarett J.K."/>
            <person name="Geller-Mcgrath D.E."/>
            <person name="Sieber C.M.K."/>
            <person name="Emerson J.B."/>
            <person name="Anantharaman K."/>
            <person name="Thomas B.C."/>
            <person name="Malmstrom R."/>
            <person name="Stieglmeier M."/>
            <person name="Klingl A."/>
            <person name="Woyke T."/>
            <person name="Ryan C.M."/>
            <person name="Banfield J.F."/>
        </authorList>
    </citation>
    <scope>NUCLEOTIDE SEQUENCE [LARGE SCALE GENOMIC DNA]</scope>
</reference>
<dbReference type="GO" id="GO:0005737">
    <property type="term" value="C:cytoplasm"/>
    <property type="evidence" value="ECO:0007669"/>
    <property type="project" value="UniProtKB-ARBA"/>
</dbReference>
<dbReference type="InterPro" id="IPR036164">
    <property type="entry name" value="bL21-like_sf"/>
</dbReference>
<dbReference type="InterPro" id="IPR028909">
    <property type="entry name" value="bL21-like"/>
</dbReference>
<evidence type="ECO:0000256" key="3">
    <source>
        <dbReference type="ARBA" id="ARBA00023274"/>
    </source>
</evidence>
<comment type="subunit">
    <text evidence="4">Part of the 50S ribosomal subunit. Contacts protein L20.</text>
</comment>
<accession>A0A2M7U2B1</accession>
<dbReference type="PANTHER" id="PTHR21349:SF0">
    <property type="entry name" value="LARGE RIBOSOMAL SUBUNIT PROTEIN BL21M"/>
    <property type="match status" value="1"/>
</dbReference>
<comment type="caution">
    <text evidence="6">The sequence shown here is derived from an EMBL/GenBank/DDBJ whole genome shotgun (WGS) entry which is preliminary data.</text>
</comment>
<comment type="similarity">
    <text evidence="1 4 5">Belongs to the bacterial ribosomal protein bL21 family.</text>
</comment>